<protein>
    <submittedName>
        <fullName evidence="2">Alpha/beta hydrolase</fullName>
    </submittedName>
</protein>
<accession>A0ABM5V4R5</accession>
<proteinExistence type="predicted"/>
<dbReference type="RefSeq" id="WP_053200087.1">
    <property type="nucleotide sequence ID" value="NZ_CP011409.1"/>
</dbReference>
<keyword evidence="3" id="KW-1185">Reference proteome</keyword>
<evidence type="ECO:0000259" key="1">
    <source>
        <dbReference type="Pfam" id="PF12697"/>
    </source>
</evidence>
<evidence type="ECO:0000313" key="3">
    <source>
        <dbReference type="Proteomes" id="UP000063429"/>
    </source>
</evidence>
<keyword evidence="2" id="KW-0378">Hydrolase</keyword>
<dbReference type="GO" id="GO:0016787">
    <property type="term" value="F:hydrolase activity"/>
    <property type="evidence" value="ECO:0007669"/>
    <property type="project" value="UniProtKB-KW"/>
</dbReference>
<gene>
    <name evidence="2" type="ORF">F506_19235</name>
</gene>
<organism evidence="2 3">
    <name type="scientific">Herbaspirillum hiltneri N3</name>
    <dbReference type="NCBI Taxonomy" id="1262470"/>
    <lineage>
        <taxon>Bacteria</taxon>
        <taxon>Pseudomonadati</taxon>
        <taxon>Pseudomonadota</taxon>
        <taxon>Betaproteobacteria</taxon>
        <taxon>Burkholderiales</taxon>
        <taxon>Oxalobacteraceae</taxon>
        <taxon>Herbaspirillum</taxon>
    </lineage>
</organism>
<feature type="domain" description="AB hydrolase-1" evidence="1">
    <location>
        <begin position="4"/>
        <end position="220"/>
    </location>
</feature>
<dbReference type="PANTHER" id="PTHR43798">
    <property type="entry name" value="MONOACYLGLYCEROL LIPASE"/>
    <property type="match status" value="1"/>
</dbReference>
<name>A0ABM5V4R5_9BURK</name>
<evidence type="ECO:0000313" key="2">
    <source>
        <dbReference type="EMBL" id="AKZ64502.1"/>
    </source>
</evidence>
<dbReference type="SUPFAM" id="SSF53474">
    <property type="entry name" value="alpha/beta-Hydrolases"/>
    <property type="match status" value="1"/>
</dbReference>
<dbReference type="InterPro" id="IPR050266">
    <property type="entry name" value="AB_hydrolase_sf"/>
</dbReference>
<dbReference type="EMBL" id="CP011409">
    <property type="protein sequence ID" value="AKZ64502.1"/>
    <property type="molecule type" value="Genomic_DNA"/>
</dbReference>
<dbReference type="Proteomes" id="UP000063429">
    <property type="component" value="Chromosome"/>
</dbReference>
<dbReference type="InterPro" id="IPR029058">
    <property type="entry name" value="AB_hydrolase_fold"/>
</dbReference>
<sequence>MRDLVFLPGFMLNASLWDDMCGDLATLGTLHFGDLGQDSSLDAMAERVLANAPEKFVLFGFSMGGFVAQAITLKAPGRVLGLGLLNTSSRPQSAQESASTLAQIALAEKAPFKGLTSRALASSMHPDRAGDTALLQRLQAMALQNGKEVFLRQLSTLRDGSYADLHRISCPALIVASDADRLRTVEESEEMARRIPAAHIEIVRDCGHMTPMEKPQELFAIIREWMTASRL</sequence>
<dbReference type="Gene3D" id="3.40.50.1820">
    <property type="entry name" value="alpha/beta hydrolase"/>
    <property type="match status" value="1"/>
</dbReference>
<dbReference type="Pfam" id="PF12697">
    <property type="entry name" value="Abhydrolase_6"/>
    <property type="match status" value="1"/>
</dbReference>
<reference evidence="3" key="1">
    <citation type="journal article" date="2015" name="Genome Announc.">
        <title>Complete Genome Sequence of Herbaspirillum hiltneri N3 (DSM 17495), Isolated from Surface-Sterilized Wheat Roots.</title>
        <authorList>
            <person name="Guizelini D."/>
            <person name="Saizaki P.M."/>
            <person name="Coimbra N.A."/>
            <person name="Weiss V.A."/>
            <person name="Faoro H."/>
            <person name="Sfeir M.Z."/>
            <person name="Baura V.A."/>
            <person name="Monteiro R.A."/>
            <person name="Chubatsu L.S."/>
            <person name="Souza E.M."/>
            <person name="Cruz L.M."/>
            <person name="Pedrosa F.O."/>
            <person name="Raittz R.T."/>
            <person name="Marchaukoski J.N."/>
            <person name="Steffens M.B."/>
        </authorList>
    </citation>
    <scope>NUCLEOTIDE SEQUENCE [LARGE SCALE GENOMIC DNA]</scope>
    <source>
        <strain evidence="3">N3</strain>
    </source>
</reference>
<dbReference type="InterPro" id="IPR000073">
    <property type="entry name" value="AB_hydrolase_1"/>
</dbReference>